<accession>A0A5P8E4G1</accession>
<comment type="function">
    <text evidence="7">This protein is part of the stalk that links CF(0) to CF(1). It either transmits conformational changes from CF(0) to CF(1) or is implicated in proton conduction.</text>
</comment>
<keyword evidence="6 7" id="KW-0066">ATP synthesis</keyword>
<evidence type="ECO:0000256" key="6">
    <source>
        <dbReference type="ARBA" id="ARBA00023310"/>
    </source>
</evidence>
<evidence type="ECO:0000256" key="2">
    <source>
        <dbReference type="ARBA" id="ARBA00022448"/>
    </source>
</evidence>
<proteinExistence type="inferred from homology"/>
<keyword evidence="3 7" id="KW-0375">Hydrogen ion transport</keyword>
<evidence type="ECO:0000313" key="8">
    <source>
        <dbReference type="EMBL" id="QFQ11837.1"/>
    </source>
</evidence>
<keyword evidence="5 7" id="KW-0472">Membrane</keyword>
<evidence type="ECO:0000256" key="5">
    <source>
        <dbReference type="ARBA" id="ARBA00023136"/>
    </source>
</evidence>
<keyword evidence="9" id="KW-1185">Reference proteome</keyword>
<dbReference type="GO" id="GO:0045259">
    <property type="term" value="C:proton-transporting ATP synthase complex"/>
    <property type="evidence" value="ECO:0007669"/>
    <property type="project" value="UniProtKB-KW"/>
</dbReference>
<dbReference type="PRINTS" id="PR00125">
    <property type="entry name" value="ATPASEDELTA"/>
</dbReference>
<dbReference type="HAMAP" id="MF_01416">
    <property type="entry name" value="ATP_synth_delta_bact"/>
    <property type="match status" value="1"/>
</dbReference>
<evidence type="ECO:0000256" key="7">
    <source>
        <dbReference type="HAMAP-Rule" id="MF_01416"/>
    </source>
</evidence>
<comment type="similarity">
    <text evidence="7">Belongs to the ATPase delta chain family.</text>
</comment>
<protein>
    <recommendedName>
        <fullName evidence="7">ATP synthase subunit delta</fullName>
    </recommendedName>
    <alternativeName>
        <fullName evidence="7">ATP synthase F(1) sector subunit delta</fullName>
    </alternativeName>
    <alternativeName>
        <fullName evidence="7">F-type ATPase subunit delta</fullName>
        <shortName evidence="7">F-ATPase subunit delta</shortName>
    </alternativeName>
</protein>
<dbReference type="PANTHER" id="PTHR11910">
    <property type="entry name" value="ATP SYNTHASE DELTA CHAIN"/>
    <property type="match status" value="1"/>
</dbReference>
<dbReference type="EMBL" id="CP033459">
    <property type="protein sequence ID" value="QFQ11837.1"/>
    <property type="molecule type" value="Genomic_DNA"/>
</dbReference>
<dbReference type="Pfam" id="PF00213">
    <property type="entry name" value="OSCP"/>
    <property type="match status" value="1"/>
</dbReference>
<dbReference type="OrthoDB" id="9802471at2"/>
<keyword evidence="7" id="KW-1003">Cell membrane</keyword>
<dbReference type="GO" id="GO:0046933">
    <property type="term" value="F:proton-transporting ATP synthase activity, rotational mechanism"/>
    <property type="evidence" value="ECO:0007669"/>
    <property type="project" value="UniProtKB-UniRule"/>
</dbReference>
<dbReference type="NCBIfam" id="NF009964">
    <property type="entry name" value="PRK13429.1-3"/>
    <property type="match status" value="1"/>
</dbReference>
<reference evidence="8 9" key="1">
    <citation type="submission" date="2018-11" db="EMBL/GenBank/DDBJ databases">
        <authorList>
            <person name="Na S.W."/>
            <person name="Baik M."/>
        </authorList>
    </citation>
    <scope>NUCLEOTIDE SEQUENCE [LARGE SCALE GENOMIC DNA]</scope>
    <source>
        <strain evidence="8 9">E39</strain>
    </source>
</reference>
<dbReference type="KEGG" id="alq:C7Y71_001710"/>
<organism evidence="8 9">
    <name type="scientific">Pseudoprevotella muciniphila</name>
    <dbReference type="NCBI Taxonomy" id="2133944"/>
    <lineage>
        <taxon>Bacteria</taxon>
        <taxon>Pseudomonadati</taxon>
        <taxon>Bacteroidota</taxon>
        <taxon>Bacteroidia</taxon>
        <taxon>Bacteroidales</taxon>
        <taxon>Prevotellaceae</taxon>
        <taxon>Pseudoprevotella</taxon>
    </lineage>
</organism>
<keyword evidence="7" id="KW-0139">CF(1)</keyword>
<dbReference type="SUPFAM" id="SSF47928">
    <property type="entry name" value="N-terminal domain of the delta subunit of the F1F0-ATP synthase"/>
    <property type="match status" value="1"/>
</dbReference>
<dbReference type="InterPro" id="IPR000711">
    <property type="entry name" value="ATPase_OSCP/dsu"/>
</dbReference>
<keyword evidence="4 7" id="KW-0406">Ion transport</keyword>
<sequence length="180" mass="20302">MDLGTTSSRYAKAFLTFATENKEEVQVYKEMQTAAEAFIQLPQLQTLLKNPAVSDTQKVELLENACTSSGKLSKSSGRFVRLITQNKRADMMMFFANSYINMYQKGKNFIKGKLTVASPVSQALQEKMQEVVEKLSQSKVEFEVSVDPSIGGGFILEYDTYRMDASVRGQFNKLHRELGR</sequence>
<dbReference type="Gene3D" id="1.10.520.20">
    <property type="entry name" value="N-terminal domain of the delta subunit of the F1F0-ATP synthase"/>
    <property type="match status" value="1"/>
</dbReference>
<dbReference type="AlphaFoldDB" id="A0A5P8E4G1"/>
<comment type="function">
    <text evidence="7">F(1)F(0) ATP synthase produces ATP from ADP in the presence of a proton or sodium gradient. F-type ATPases consist of two structural domains, F(1) containing the extramembraneous catalytic core and F(0) containing the membrane proton channel, linked together by a central stalk and a peripheral stalk. During catalysis, ATP synthesis in the catalytic domain of F(1) is coupled via a rotary mechanism of the central stalk subunits to proton translocation.</text>
</comment>
<comment type="subcellular location">
    <subcellularLocation>
        <location evidence="7">Cell membrane</location>
        <topology evidence="7">Peripheral membrane protein</topology>
    </subcellularLocation>
    <subcellularLocation>
        <location evidence="1">Membrane</location>
    </subcellularLocation>
</comment>
<name>A0A5P8E4G1_9BACT</name>
<evidence type="ECO:0000313" key="9">
    <source>
        <dbReference type="Proteomes" id="UP000249375"/>
    </source>
</evidence>
<evidence type="ECO:0000256" key="1">
    <source>
        <dbReference type="ARBA" id="ARBA00004370"/>
    </source>
</evidence>
<dbReference type="Proteomes" id="UP000249375">
    <property type="component" value="Chromosome"/>
</dbReference>
<dbReference type="NCBIfam" id="TIGR01145">
    <property type="entry name" value="ATP_synt_delta"/>
    <property type="match status" value="1"/>
</dbReference>
<gene>
    <name evidence="7" type="primary">atpH</name>
    <name evidence="8" type="ORF">C7Y71_001710</name>
</gene>
<dbReference type="InterPro" id="IPR026015">
    <property type="entry name" value="ATP_synth_OSCP/delta_N_sf"/>
</dbReference>
<keyword evidence="2 7" id="KW-0813">Transport</keyword>
<evidence type="ECO:0000256" key="3">
    <source>
        <dbReference type="ARBA" id="ARBA00022781"/>
    </source>
</evidence>
<dbReference type="GO" id="GO:0005886">
    <property type="term" value="C:plasma membrane"/>
    <property type="evidence" value="ECO:0007669"/>
    <property type="project" value="UniProtKB-SubCell"/>
</dbReference>
<dbReference type="RefSeq" id="WP_111897787.1">
    <property type="nucleotide sequence ID" value="NZ_CP033459.1"/>
</dbReference>
<evidence type="ECO:0000256" key="4">
    <source>
        <dbReference type="ARBA" id="ARBA00023065"/>
    </source>
</evidence>